<protein>
    <submittedName>
        <fullName evidence="1">DUF2993 domain-containing protein</fullName>
    </submittedName>
</protein>
<evidence type="ECO:0000313" key="1">
    <source>
        <dbReference type="EMBL" id="MFC4335022.1"/>
    </source>
</evidence>
<dbReference type="RefSeq" id="WP_380619288.1">
    <property type="nucleotide sequence ID" value="NZ_JBHSDK010000010.1"/>
</dbReference>
<sequence>MSTIVRRILIGLLILGIVLVLGDRVAANLAQDEIADSVAQRAEESGAWSSDRVDVQIHGFPFLTQVVDGDMERIDIDLSSVSYSSLTFDSFDITAEGVEGDPAELMKGTGEITARDLRGTAVIGLDDLSALVPGDHEVEFHREDGGLAADITTDVFGTELTLSTDVAIAVSDGAIDFQAGELDTKEGTMPDGAETLIAGLASFLDVRVPIPELPYGLRLEDVSVGSDGLRLTAVGEDTVLRSAAEPA</sequence>
<keyword evidence="2" id="KW-1185">Reference proteome</keyword>
<dbReference type="Proteomes" id="UP001595823">
    <property type="component" value="Unassembled WGS sequence"/>
</dbReference>
<name>A0ABV8TWI6_9ACTN</name>
<reference evidence="2" key="1">
    <citation type="journal article" date="2019" name="Int. J. Syst. Evol. Microbiol.">
        <title>The Global Catalogue of Microorganisms (GCM) 10K type strain sequencing project: providing services to taxonomists for standard genome sequencing and annotation.</title>
        <authorList>
            <consortium name="The Broad Institute Genomics Platform"/>
            <consortium name="The Broad Institute Genome Sequencing Center for Infectious Disease"/>
            <person name="Wu L."/>
            <person name="Ma J."/>
        </authorList>
    </citation>
    <scope>NUCLEOTIDE SEQUENCE [LARGE SCALE GENOMIC DNA]</scope>
    <source>
        <strain evidence="2">IBRC-M 10908</strain>
    </source>
</reference>
<evidence type="ECO:0000313" key="2">
    <source>
        <dbReference type="Proteomes" id="UP001595823"/>
    </source>
</evidence>
<dbReference type="Pfam" id="PF11209">
    <property type="entry name" value="LmeA"/>
    <property type="match status" value="1"/>
</dbReference>
<dbReference type="InterPro" id="IPR021373">
    <property type="entry name" value="DUF2993"/>
</dbReference>
<accession>A0ABV8TWI6</accession>
<organism evidence="1 2">
    <name type="scientific">Salininema proteolyticum</name>
    <dbReference type="NCBI Taxonomy" id="1607685"/>
    <lineage>
        <taxon>Bacteria</taxon>
        <taxon>Bacillati</taxon>
        <taxon>Actinomycetota</taxon>
        <taxon>Actinomycetes</taxon>
        <taxon>Glycomycetales</taxon>
        <taxon>Glycomycetaceae</taxon>
        <taxon>Salininema</taxon>
    </lineage>
</organism>
<gene>
    <name evidence="1" type="ORF">ACFPET_07410</name>
</gene>
<dbReference type="EMBL" id="JBHSDK010000010">
    <property type="protein sequence ID" value="MFC4335022.1"/>
    <property type="molecule type" value="Genomic_DNA"/>
</dbReference>
<proteinExistence type="predicted"/>
<comment type="caution">
    <text evidence="1">The sequence shown here is derived from an EMBL/GenBank/DDBJ whole genome shotgun (WGS) entry which is preliminary data.</text>
</comment>